<reference evidence="2 3" key="1">
    <citation type="submission" date="2019-03" db="EMBL/GenBank/DDBJ databases">
        <title>Genomic Encyclopedia of Type Strains, Phase III (KMG-III): the genomes of soil and plant-associated and newly described type strains.</title>
        <authorList>
            <person name="Whitman W."/>
        </authorList>
    </citation>
    <scope>NUCLEOTIDE SEQUENCE [LARGE SCALE GENOMIC DNA]</scope>
    <source>
        <strain evidence="2 3">CGMCC 1.12801</strain>
    </source>
</reference>
<sequence length="63" mass="7138">MKNSILFAALFLLINNAFGQRANTEVYIIGNIHDSVPNYNPTILLAIMNDIKPDIILHEVDRE</sequence>
<dbReference type="EMBL" id="SNZV01000005">
    <property type="protein sequence ID" value="TDS12921.1"/>
    <property type="molecule type" value="Genomic_DNA"/>
</dbReference>
<protein>
    <recommendedName>
        <fullName evidence="4">Calcineurin-like phosphoesterase family protein</fullName>
    </recommendedName>
</protein>
<evidence type="ECO:0000256" key="1">
    <source>
        <dbReference type="SAM" id="SignalP"/>
    </source>
</evidence>
<feature type="chain" id="PRO_5020847258" description="Calcineurin-like phosphoesterase family protein" evidence="1">
    <location>
        <begin position="20"/>
        <end position="63"/>
    </location>
</feature>
<organism evidence="2 3">
    <name type="scientific">Sphingobacterium paludis</name>
    <dbReference type="NCBI Taxonomy" id="1476465"/>
    <lineage>
        <taxon>Bacteria</taxon>
        <taxon>Pseudomonadati</taxon>
        <taxon>Bacteroidota</taxon>
        <taxon>Sphingobacteriia</taxon>
        <taxon>Sphingobacteriales</taxon>
        <taxon>Sphingobacteriaceae</taxon>
        <taxon>Sphingobacterium</taxon>
    </lineage>
</organism>
<evidence type="ECO:0000313" key="3">
    <source>
        <dbReference type="Proteomes" id="UP000294752"/>
    </source>
</evidence>
<proteinExistence type="predicted"/>
<keyword evidence="1" id="KW-0732">Signal</keyword>
<name>A0A4R7CYU4_9SPHI</name>
<feature type="signal peptide" evidence="1">
    <location>
        <begin position="1"/>
        <end position="19"/>
    </location>
</feature>
<gene>
    <name evidence="2" type="ORF">B0I21_10552</name>
</gene>
<keyword evidence="3" id="KW-1185">Reference proteome</keyword>
<accession>A0A4R7CYU4</accession>
<evidence type="ECO:0008006" key="4">
    <source>
        <dbReference type="Google" id="ProtNLM"/>
    </source>
</evidence>
<evidence type="ECO:0000313" key="2">
    <source>
        <dbReference type="EMBL" id="TDS12921.1"/>
    </source>
</evidence>
<dbReference type="AlphaFoldDB" id="A0A4R7CYU4"/>
<comment type="caution">
    <text evidence="2">The sequence shown here is derived from an EMBL/GenBank/DDBJ whole genome shotgun (WGS) entry which is preliminary data.</text>
</comment>
<dbReference type="Proteomes" id="UP000294752">
    <property type="component" value="Unassembled WGS sequence"/>
</dbReference>